<comment type="caution">
    <text evidence="4">The sequence shown here is derived from an EMBL/GenBank/DDBJ whole genome shotgun (WGS) entry which is preliminary data.</text>
</comment>
<keyword evidence="2" id="KW-0732">Signal</keyword>
<dbReference type="EMBL" id="RRUC01000004">
    <property type="protein sequence ID" value="RRN05931.1"/>
    <property type="molecule type" value="Genomic_DNA"/>
</dbReference>
<gene>
    <name evidence="4" type="ORF">EIM44_00960</name>
</gene>
<dbReference type="Proteomes" id="UP000276010">
    <property type="component" value="Unassembled WGS sequence"/>
</dbReference>
<evidence type="ECO:0000256" key="2">
    <source>
        <dbReference type="SAM" id="SignalP"/>
    </source>
</evidence>
<dbReference type="Gene3D" id="3.30.565.40">
    <property type="entry name" value="Fervidobacterium nodosum Rt17-B1 like"/>
    <property type="match status" value="1"/>
</dbReference>
<feature type="chain" id="PRO_5018662552" evidence="2">
    <location>
        <begin position="19"/>
        <end position="355"/>
    </location>
</feature>
<feature type="signal peptide" evidence="2">
    <location>
        <begin position="1"/>
        <end position="18"/>
    </location>
</feature>
<dbReference type="Pfam" id="PF11738">
    <property type="entry name" value="DUF3298"/>
    <property type="match status" value="1"/>
</dbReference>
<dbReference type="InterPro" id="IPR021729">
    <property type="entry name" value="DUF3298"/>
</dbReference>
<feature type="domain" description="DUF3298" evidence="3">
    <location>
        <begin position="233"/>
        <end position="331"/>
    </location>
</feature>
<organism evidence="4 5">
    <name type="scientific">Bibersteinia trehalosi</name>
    <name type="common">Pasteurella trehalosi</name>
    <dbReference type="NCBI Taxonomy" id="47735"/>
    <lineage>
        <taxon>Bacteria</taxon>
        <taxon>Pseudomonadati</taxon>
        <taxon>Pseudomonadota</taxon>
        <taxon>Gammaproteobacteria</taxon>
        <taxon>Pasteurellales</taxon>
        <taxon>Pasteurellaceae</taxon>
        <taxon>Bibersteinia</taxon>
    </lineage>
</organism>
<evidence type="ECO:0000313" key="5">
    <source>
        <dbReference type="Proteomes" id="UP000276010"/>
    </source>
</evidence>
<accession>A0A3R8N205</accession>
<dbReference type="RefSeq" id="WP_125134340.1">
    <property type="nucleotide sequence ID" value="NZ_CP146202.1"/>
</dbReference>
<name>A0A3R8N205_BIBTR</name>
<sequence length="355" mass="40668">MKKSFLALLVSSVFLLSACDEKENRTEATEIKQTEQTQQTTQAPETVQPSEKVATDKLNAEIITLFEKGKSVDLDESTEHKFNPAEPFFLSVQAPKTGVQWLDNLLLIEAAKFILPVDQDKPFPFTVVQTNLKASLEAALATYYDEYAKEINESLVEMKKFDIEAGDATEQNWQPSPMMTSQYFNLESKFLDQQRNIATFFFYFENYTGGAHGWHNGVTVNADLDRQSLISVEDLFGKEENSNKAVKALLWESYKNYHWALTQEFAKDSNEPAPSREKFEAEFKENAFIQPEDLYISNSFQFTKEGVMFSYPPYAIGSYAEGQIELLVEWKDIQPLLTKEYQGLAEYEFKPIPKE</sequence>
<dbReference type="PROSITE" id="PS51257">
    <property type="entry name" value="PROKAR_LIPOPROTEIN"/>
    <property type="match status" value="1"/>
</dbReference>
<reference evidence="4 5" key="1">
    <citation type="submission" date="2018-11" db="EMBL/GenBank/DDBJ databases">
        <title>Whole genome sequence of Bibersteinia trehalosi strain OADDL-BT1 an multidrug resistant pathogen isolate.</title>
        <authorList>
            <person name="Couger M."/>
            <person name="Ramachandran A."/>
        </authorList>
    </citation>
    <scope>NUCLEOTIDE SEQUENCE [LARGE SCALE GENOMIC DNA]</scope>
    <source>
        <strain evidence="4 5">OADDL-BT1</strain>
    </source>
</reference>
<evidence type="ECO:0000313" key="4">
    <source>
        <dbReference type="EMBL" id="RRN05931.1"/>
    </source>
</evidence>
<evidence type="ECO:0000259" key="3">
    <source>
        <dbReference type="Pfam" id="PF11738"/>
    </source>
</evidence>
<feature type="compositionally biased region" description="Low complexity" evidence="1">
    <location>
        <begin position="34"/>
        <end position="48"/>
    </location>
</feature>
<dbReference type="Gene3D" id="3.90.640.20">
    <property type="entry name" value="Heat-shock cognate protein, ATPase"/>
    <property type="match status" value="1"/>
</dbReference>
<dbReference type="InterPro" id="IPR037126">
    <property type="entry name" value="PdaC/RsiV-like_sf"/>
</dbReference>
<dbReference type="AlphaFoldDB" id="A0A3R8N205"/>
<protein>
    <submittedName>
        <fullName evidence="4">DUF3298 domain-containing protein</fullName>
    </submittedName>
</protein>
<proteinExistence type="predicted"/>
<evidence type="ECO:0000256" key="1">
    <source>
        <dbReference type="SAM" id="MobiDB-lite"/>
    </source>
</evidence>
<feature type="region of interest" description="Disordered" evidence="1">
    <location>
        <begin position="27"/>
        <end position="50"/>
    </location>
</feature>